<dbReference type="GO" id="GO:0016780">
    <property type="term" value="F:phosphotransferase activity, for other substituted phosphate groups"/>
    <property type="evidence" value="ECO:0007669"/>
    <property type="project" value="InterPro"/>
</dbReference>
<proteinExistence type="inferred from homology"/>
<evidence type="ECO:0000256" key="1">
    <source>
        <dbReference type="ARBA" id="ARBA00022679"/>
    </source>
</evidence>
<keyword evidence="1 2" id="KW-0808">Transferase</keyword>
<gene>
    <name evidence="4" type="ORF">JK386_01860</name>
</gene>
<reference evidence="4" key="1">
    <citation type="submission" date="2021-01" db="EMBL/GenBank/DDBJ databases">
        <title>Novel species in genus Nocardioides.</title>
        <authorList>
            <person name="Zhang G."/>
        </authorList>
    </citation>
    <scope>NUCLEOTIDE SEQUENCE</scope>
    <source>
        <strain evidence="4">Zg-536</strain>
    </source>
</reference>
<dbReference type="RefSeq" id="WP_205289922.1">
    <property type="nucleotide sequence ID" value="NZ_CP074406.1"/>
</dbReference>
<feature type="transmembrane region" description="Helical" evidence="3">
    <location>
        <begin position="124"/>
        <end position="142"/>
    </location>
</feature>
<dbReference type="Gene3D" id="1.20.120.1760">
    <property type="match status" value="1"/>
</dbReference>
<dbReference type="InterPro" id="IPR043130">
    <property type="entry name" value="CDP-OH_PTrfase_TM_dom"/>
</dbReference>
<dbReference type="PROSITE" id="PS00379">
    <property type="entry name" value="CDP_ALCOHOL_P_TRANSF"/>
    <property type="match status" value="1"/>
</dbReference>
<dbReference type="GO" id="GO:0008654">
    <property type="term" value="P:phospholipid biosynthetic process"/>
    <property type="evidence" value="ECO:0007669"/>
    <property type="project" value="InterPro"/>
</dbReference>
<feature type="transmembrane region" description="Helical" evidence="3">
    <location>
        <begin position="43"/>
        <end position="61"/>
    </location>
</feature>
<dbReference type="InterPro" id="IPR048254">
    <property type="entry name" value="CDP_ALCOHOL_P_TRANSF_CS"/>
</dbReference>
<evidence type="ECO:0000313" key="5">
    <source>
        <dbReference type="Proteomes" id="UP000663791"/>
    </source>
</evidence>
<dbReference type="AlphaFoldDB" id="A0A938Y3K8"/>
<feature type="transmembrane region" description="Helical" evidence="3">
    <location>
        <begin position="95"/>
        <end position="118"/>
    </location>
</feature>
<dbReference type="Pfam" id="PF01066">
    <property type="entry name" value="CDP-OH_P_transf"/>
    <property type="match status" value="1"/>
</dbReference>
<organism evidence="4 5">
    <name type="scientific">Nocardioides faecalis</name>
    <dbReference type="NCBI Taxonomy" id="2803858"/>
    <lineage>
        <taxon>Bacteria</taxon>
        <taxon>Bacillati</taxon>
        <taxon>Actinomycetota</taxon>
        <taxon>Actinomycetes</taxon>
        <taxon>Propionibacteriales</taxon>
        <taxon>Nocardioidaceae</taxon>
        <taxon>Nocardioides</taxon>
    </lineage>
</organism>
<comment type="similarity">
    <text evidence="2">Belongs to the CDP-alcohol phosphatidyltransferase class-I family.</text>
</comment>
<dbReference type="GO" id="GO:0016020">
    <property type="term" value="C:membrane"/>
    <property type="evidence" value="ECO:0007669"/>
    <property type="project" value="InterPro"/>
</dbReference>
<evidence type="ECO:0000313" key="4">
    <source>
        <dbReference type="EMBL" id="MBM9458639.1"/>
    </source>
</evidence>
<evidence type="ECO:0000256" key="2">
    <source>
        <dbReference type="RuleBase" id="RU003750"/>
    </source>
</evidence>
<dbReference type="EMBL" id="JAERTX010000001">
    <property type="protein sequence ID" value="MBM9458639.1"/>
    <property type="molecule type" value="Genomic_DNA"/>
</dbReference>
<evidence type="ECO:0000256" key="3">
    <source>
        <dbReference type="SAM" id="Phobius"/>
    </source>
</evidence>
<dbReference type="Proteomes" id="UP000663791">
    <property type="component" value="Unassembled WGS sequence"/>
</dbReference>
<protein>
    <submittedName>
        <fullName evidence="4">CDP-alcohol phosphatidyltransferase family protein</fullName>
    </submittedName>
</protein>
<keyword evidence="5" id="KW-1185">Reference proteome</keyword>
<name>A0A938Y3K8_9ACTN</name>
<comment type="caution">
    <text evidence="4">The sequence shown here is derived from an EMBL/GenBank/DDBJ whole genome shotgun (WGS) entry which is preliminary data.</text>
</comment>
<keyword evidence="3" id="KW-1133">Transmembrane helix</keyword>
<sequence length="241" mass="25471">MPVAPPEAGRQLTELWTFFAVDPVGVPLARRLARVPWVTPNRLTALALLLGVTAAVLLGTGHPRGAGALFLLRYFVDCLDGTVARMQGTCSTRGAFADLGADIIGVTAGYAALGWYVVERGDLAATWAFALLGALGLYNWLLGHRKRLAAEAGLGSGGSAHRWRRSRGPVGRWVAFCDARGVSAVPWAVEMEIATLGLAPLLLPASLLPAALLTALAFYVVADLLNARRVWRVAAHLDAAA</sequence>
<dbReference type="InterPro" id="IPR000462">
    <property type="entry name" value="CDP-OH_P_trans"/>
</dbReference>
<keyword evidence="3" id="KW-0812">Transmembrane</keyword>
<feature type="transmembrane region" description="Helical" evidence="3">
    <location>
        <begin position="201"/>
        <end position="222"/>
    </location>
</feature>
<keyword evidence="3" id="KW-0472">Membrane</keyword>
<accession>A0A938Y3K8</accession>